<evidence type="ECO:0000313" key="2">
    <source>
        <dbReference type="Proteomes" id="UP000762676"/>
    </source>
</evidence>
<gene>
    <name evidence="1" type="ORF">ElyMa_001293300</name>
</gene>
<dbReference type="EMBL" id="BMAT01002562">
    <property type="protein sequence ID" value="GFS09231.1"/>
    <property type="molecule type" value="Genomic_DNA"/>
</dbReference>
<sequence>MASASCLTVAACFIMDQSFIPDTRNPVKGFEICKACALTIGEGGIIGAQKISGLWRIYLSSAAAEARIALIINGVGIRLRGQAINELEKNPFIVKGGNDTPVTKLEIFPCLYPIMKLKLQCEKSG</sequence>
<keyword evidence="2" id="KW-1185">Reference proteome</keyword>
<name>A0AAV4IL92_9GAST</name>
<protein>
    <submittedName>
        <fullName evidence="1">Uncharacterized protein</fullName>
    </submittedName>
</protein>
<dbReference type="AlphaFoldDB" id="A0AAV4IL92"/>
<evidence type="ECO:0000313" key="1">
    <source>
        <dbReference type="EMBL" id="GFS09231.1"/>
    </source>
</evidence>
<accession>A0AAV4IL92</accession>
<proteinExistence type="predicted"/>
<reference evidence="1 2" key="1">
    <citation type="journal article" date="2021" name="Elife">
        <title>Chloroplast acquisition without the gene transfer in kleptoplastic sea slugs, Plakobranchus ocellatus.</title>
        <authorList>
            <person name="Maeda T."/>
            <person name="Takahashi S."/>
            <person name="Yoshida T."/>
            <person name="Shimamura S."/>
            <person name="Takaki Y."/>
            <person name="Nagai Y."/>
            <person name="Toyoda A."/>
            <person name="Suzuki Y."/>
            <person name="Arimoto A."/>
            <person name="Ishii H."/>
            <person name="Satoh N."/>
            <person name="Nishiyama T."/>
            <person name="Hasebe M."/>
            <person name="Maruyama T."/>
            <person name="Minagawa J."/>
            <person name="Obokata J."/>
            <person name="Shigenobu S."/>
        </authorList>
    </citation>
    <scope>NUCLEOTIDE SEQUENCE [LARGE SCALE GENOMIC DNA]</scope>
</reference>
<comment type="caution">
    <text evidence="1">The sequence shown here is derived from an EMBL/GenBank/DDBJ whole genome shotgun (WGS) entry which is preliminary data.</text>
</comment>
<dbReference type="Proteomes" id="UP000762676">
    <property type="component" value="Unassembled WGS sequence"/>
</dbReference>
<organism evidence="1 2">
    <name type="scientific">Elysia marginata</name>
    <dbReference type="NCBI Taxonomy" id="1093978"/>
    <lineage>
        <taxon>Eukaryota</taxon>
        <taxon>Metazoa</taxon>
        <taxon>Spiralia</taxon>
        <taxon>Lophotrochozoa</taxon>
        <taxon>Mollusca</taxon>
        <taxon>Gastropoda</taxon>
        <taxon>Heterobranchia</taxon>
        <taxon>Euthyneura</taxon>
        <taxon>Panpulmonata</taxon>
        <taxon>Sacoglossa</taxon>
        <taxon>Placobranchoidea</taxon>
        <taxon>Plakobranchidae</taxon>
        <taxon>Elysia</taxon>
    </lineage>
</organism>